<dbReference type="InterPro" id="IPR002591">
    <property type="entry name" value="Phosphodiest/P_Trfase"/>
</dbReference>
<dbReference type="RefSeq" id="WP_286266771.1">
    <property type="nucleotide sequence ID" value="NZ_AP028056.1"/>
</dbReference>
<dbReference type="AlphaFoldDB" id="A0AAN0MED7"/>
<dbReference type="Pfam" id="PF01663">
    <property type="entry name" value="Phosphodiest"/>
    <property type="match status" value="1"/>
</dbReference>
<dbReference type="GO" id="GO:0016787">
    <property type="term" value="F:hydrolase activity"/>
    <property type="evidence" value="ECO:0007669"/>
    <property type="project" value="UniProtKB-ARBA"/>
</dbReference>
<dbReference type="Gene3D" id="3.40.720.10">
    <property type="entry name" value="Alkaline Phosphatase, subunit A"/>
    <property type="match status" value="1"/>
</dbReference>
<proteinExistence type="predicted"/>
<name>A0AAN0MED7_9ACTN</name>
<organism evidence="1 2">
    <name type="scientific">Brooklawnia propionicigenes</name>
    <dbReference type="NCBI Taxonomy" id="3041175"/>
    <lineage>
        <taxon>Bacteria</taxon>
        <taxon>Bacillati</taxon>
        <taxon>Actinomycetota</taxon>
        <taxon>Actinomycetes</taxon>
        <taxon>Propionibacteriales</taxon>
        <taxon>Propionibacteriaceae</taxon>
        <taxon>Brooklawnia</taxon>
    </lineage>
</organism>
<gene>
    <name evidence="1" type="ORF">brsh051_02240</name>
</gene>
<dbReference type="Proteomes" id="UP001431656">
    <property type="component" value="Chromosome"/>
</dbReference>
<evidence type="ECO:0000313" key="2">
    <source>
        <dbReference type="Proteomes" id="UP001431656"/>
    </source>
</evidence>
<reference evidence="1" key="1">
    <citation type="journal article" date="2024" name="Int. J. Syst. Evol. Microbiol.">
        <title>Brooklawnia propionicigenes sp. nov., a facultatively anaerobic, propionate-producing bacterium isolated from a methanogenic reactor treating waste from cattle farms.</title>
        <authorList>
            <person name="Akita Y."/>
            <person name="Ueki A."/>
            <person name="Tonouchi A."/>
            <person name="Sugawara Y."/>
            <person name="Honma S."/>
            <person name="Kaku N."/>
            <person name="Ueki K."/>
        </authorList>
    </citation>
    <scope>NUCLEOTIDE SEQUENCE</scope>
    <source>
        <strain evidence="1">SH051</strain>
    </source>
</reference>
<protein>
    <submittedName>
        <fullName evidence="1">Alkaline phosphatase family protein</fullName>
    </submittedName>
</protein>
<sequence>MARIQLPDYGRSTLTEVLPAVASHLLAGLPGLPGNAEDCRDVLGIPQARRYVMVMVDGLGHDLLIRQRFRAPYLGSLLEGAIGLTSGVPSTTATSLSSIGTGTVPGRHGIVGYSFRALGEIINALTWDDRLDPLTFQPQPTWFEKLEAHPQIAVSTVSLAKFEDSGLTQAALRGSRFIGLIDENDTSLRIEQIVAASRVGERSFVYAYERRLDHAGHGMGCLSEAWNQTLDEIDAWIEQLRSALDPQTCLIVTGDHGMVDVPSNHQIVIEDTPVLTNGLDLIGGEGRLRQLYCDRPDEVATRWRRWLGERAIVRTRDEAIDEGWFGTVDDRMRDRIGDVLVALLGDWAIMTLTRPGELTLVGQHGSLTPEEMRVPLLIDQLTAD</sequence>
<evidence type="ECO:0000313" key="1">
    <source>
        <dbReference type="EMBL" id="BEH00943.1"/>
    </source>
</evidence>
<dbReference type="PANTHER" id="PTHR10151:SF120">
    <property type="entry name" value="BIS(5'-ADENOSYL)-TRIPHOSPHATASE"/>
    <property type="match status" value="1"/>
</dbReference>
<dbReference type="KEGG" id="broo:brsh051_02240"/>
<dbReference type="PANTHER" id="PTHR10151">
    <property type="entry name" value="ECTONUCLEOTIDE PYROPHOSPHATASE/PHOSPHODIESTERASE"/>
    <property type="match status" value="1"/>
</dbReference>
<dbReference type="SUPFAM" id="SSF53649">
    <property type="entry name" value="Alkaline phosphatase-like"/>
    <property type="match status" value="1"/>
</dbReference>
<dbReference type="InterPro" id="IPR017850">
    <property type="entry name" value="Alkaline_phosphatase_core_sf"/>
</dbReference>
<keyword evidence="2" id="KW-1185">Reference proteome</keyword>
<accession>A0AAN0MED7</accession>
<dbReference type="EMBL" id="AP028056">
    <property type="protein sequence ID" value="BEH00943.1"/>
    <property type="molecule type" value="Genomic_DNA"/>
</dbReference>